<keyword evidence="2" id="KW-0472">Membrane</keyword>
<proteinExistence type="predicted"/>
<reference evidence="3 4" key="1">
    <citation type="submission" date="2017-01" db="EMBL/GenBank/DDBJ databases">
        <authorList>
            <person name="Mah S.A."/>
            <person name="Swanson W.J."/>
            <person name="Moy G.W."/>
            <person name="Vacquier V.D."/>
        </authorList>
    </citation>
    <scope>NUCLEOTIDE SEQUENCE [LARGE SCALE GENOMIC DNA]</scope>
    <source>
        <strain evidence="3 4">DSM 26375</strain>
    </source>
</reference>
<keyword evidence="2" id="KW-1133">Transmembrane helix</keyword>
<protein>
    <submittedName>
        <fullName evidence="3">Uncharacterized protein</fullName>
    </submittedName>
</protein>
<keyword evidence="4" id="KW-1185">Reference proteome</keyword>
<accession>A0A1N7M1S1</accession>
<gene>
    <name evidence="3" type="ORF">SAMN05421774_102345</name>
</gene>
<evidence type="ECO:0000313" key="3">
    <source>
        <dbReference type="EMBL" id="SIS80002.1"/>
    </source>
</evidence>
<organism evidence="3 4">
    <name type="scientific">Gemmobacter megaterium</name>
    <dbReference type="NCBI Taxonomy" id="1086013"/>
    <lineage>
        <taxon>Bacteria</taxon>
        <taxon>Pseudomonadati</taxon>
        <taxon>Pseudomonadota</taxon>
        <taxon>Alphaproteobacteria</taxon>
        <taxon>Rhodobacterales</taxon>
        <taxon>Paracoccaceae</taxon>
        <taxon>Gemmobacter</taxon>
    </lineage>
</organism>
<keyword evidence="2" id="KW-0812">Transmembrane</keyword>
<evidence type="ECO:0000256" key="1">
    <source>
        <dbReference type="SAM" id="MobiDB-lite"/>
    </source>
</evidence>
<dbReference type="Proteomes" id="UP000186141">
    <property type="component" value="Unassembled WGS sequence"/>
</dbReference>
<feature type="region of interest" description="Disordered" evidence="1">
    <location>
        <begin position="155"/>
        <end position="180"/>
    </location>
</feature>
<sequence length="339" mass="37336">MTDPRPDRPTTLGAAVPRADAPRITLTEIVAGLLSLIWLGVVIGWFTLTGPADGDASASGARDGFILKLFVVFLPIALIWVAAVTSRTIRDLKDEARRLQVAVDAMRHSYVQQQQAAAAATRPSVEKRLDEIAASTKQAETAIVTFTSSRRDGALAMRQPPAPPPQVEQPGLALDQPPEDQRPPIAVDEFIRALNFPDNAEDKEGFRCLRLALEDREAARLIRAAQDVLTLLAQDGIYVDDLRPDRAKPEVWRRFAAGERGRAIAALGGIRDRSSIALTAGRMRNDTIFRDASHHFLRQFDRSFQVFEKSATDQDIAELADTRTARAFMLFGRVTGVFD</sequence>
<dbReference type="AlphaFoldDB" id="A0A1N7M1S1"/>
<evidence type="ECO:0000313" key="4">
    <source>
        <dbReference type="Proteomes" id="UP000186141"/>
    </source>
</evidence>
<feature type="transmembrane region" description="Helical" evidence="2">
    <location>
        <begin position="26"/>
        <end position="46"/>
    </location>
</feature>
<dbReference type="EMBL" id="FTOT01000002">
    <property type="protein sequence ID" value="SIS80002.1"/>
    <property type="molecule type" value="Genomic_DNA"/>
</dbReference>
<feature type="transmembrane region" description="Helical" evidence="2">
    <location>
        <begin position="66"/>
        <end position="89"/>
    </location>
</feature>
<dbReference type="OrthoDB" id="7833467at2"/>
<name>A0A1N7M1S1_9RHOB</name>
<evidence type="ECO:0000256" key="2">
    <source>
        <dbReference type="SAM" id="Phobius"/>
    </source>
</evidence>
<dbReference type="RefSeq" id="WP_076529541.1">
    <property type="nucleotide sequence ID" value="NZ_BMEH01000002.1"/>
</dbReference>
<dbReference type="STRING" id="1086013.SAMN05421774_102345"/>